<dbReference type="PROSITE" id="PS50887">
    <property type="entry name" value="GGDEF"/>
    <property type="match status" value="1"/>
</dbReference>
<dbReference type="SMART" id="SM00267">
    <property type="entry name" value="GGDEF"/>
    <property type="match status" value="1"/>
</dbReference>
<evidence type="ECO:0000259" key="3">
    <source>
        <dbReference type="PROSITE" id="PS50887"/>
    </source>
</evidence>
<feature type="transmembrane region" description="Helical" evidence="2">
    <location>
        <begin position="12"/>
        <end position="30"/>
    </location>
</feature>
<proteinExistence type="predicted"/>
<feature type="transmembrane region" description="Helical" evidence="2">
    <location>
        <begin position="322"/>
        <end position="343"/>
    </location>
</feature>
<dbReference type="NCBIfam" id="TIGR00254">
    <property type="entry name" value="GGDEF"/>
    <property type="match status" value="1"/>
</dbReference>
<dbReference type="InterPro" id="IPR029787">
    <property type="entry name" value="Nucleotide_cyclase"/>
</dbReference>
<evidence type="ECO:0000256" key="2">
    <source>
        <dbReference type="SAM" id="Phobius"/>
    </source>
</evidence>
<reference evidence="4 5" key="2">
    <citation type="submission" date="2020-02" db="EMBL/GenBank/DDBJ databases">
        <title>Genome sequences of Thiorhodococcus mannitoliphagus and Thiorhodococcus minor, purple sulfur photosynthetic bacteria in the gammaproteobacterial family, Chromatiaceae.</title>
        <authorList>
            <person name="Aviles F.A."/>
            <person name="Meyer T.E."/>
            <person name="Kyndt J.A."/>
        </authorList>
    </citation>
    <scope>NUCLEOTIDE SEQUENCE [LARGE SCALE GENOMIC DNA]</scope>
    <source>
        <strain evidence="4 5">DSM 18266</strain>
    </source>
</reference>
<name>A0A6P1DQR2_9GAMM</name>
<keyword evidence="2" id="KW-0812">Transmembrane</keyword>
<dbReference type="InterPro" id="IPR029151">
    <property type="entry name" value="Sensor-like_sf"/>
</dbReference>
<evidence type="ECO:0000313" key="5">
    <source>
        <dbReference type="Proteomes" id="UP000471640"/>
    </source>
</evidence>
<protein>
    <submittedName>
        <fullName evidence="4">Diguanylate cyclase</fullName>
    </submittedName>
</protein>
<reference evidence="5" key="1">
    <citation type="journal article" date="2020" name="Microbiol. Resour. Announc.">
        <title>Draft Genome Sequences of Thiorhodococcus mannitoliphagus and Thiorhodococcus minor, Purple Sulfur Photosynthetic Bacteria in the Gammaproteobacterial Family Chromatiaceae.</title>
        <authorList>
            <person name="Aviles F.A."/>
            <person name="Meyer T.E."/>
            <person name="Kyndt J.A."/>
        </authorList>
    </citation>
    <scope>NUCLEOTIDE SEQUENCE [LARGE SCALE GENOMIC DNA]</scope>
    <source>
        <strain evidence="5">DSM 18266</strain>
    </source>
</reference>
<keyword evidence="2" id="KW-1133">Transmembrane helix</keyword>
<dbReference type="Proteomes" id="UP000471640">
    <property type="component" value="Unassembled WGS sequence"/>
</dbReference>
<dbReference type="InterPro" id="IPR043128">
    <property type="entry name" value="Rev_trsase/Diguanyl_cyclase"/>
</dbReference>
<dbReference type="Pfam" id="PF00990">
    <property type="entry name" value="GGDEF"/>
    <property type="match status" value="1"/>
</dbReference>
<dbReference type="PANTHER" id="PTHR46663">
    <property type="entry name" value="DIGUANYLATE CYCLASE DGCT-RELATED"/>
    <property type="match status" value="1"/>
</dbReference>
<dbReference type="FunFam" id="3.30.70.270:FF:000001">
    <property type="entry name" value="Diguanylate cyclase domain protein"/>
    <property type="match status" value="1"/>
</dbReference>
<dbReference type="EMBL" id="JAAIJR010000006">
    <property type="protein sequence ID" value="NEX19271.1"/>
    <property type="molecule type" value="Genomic_DNA"/>
</dbReference>
<dbReference type="InterPro" id="IPR000160">
    <property type="entry name" value="GGDEF_dom"/>
</dbReference>
<evidence type="ECO:0000256" key="1">
    <source>
        <dbReference type="ARBA" id="ARBA00001946"/>
    </source>
</evidence>
<dbReference type="RefSeq" id="WP_164652167.1">
    <property type="nucleotide sequence ID" value="NZ_JAAIJR010000006.1"/>
</dbReference>
<dbReference type="Gene3D" id="3.30.70.270">
    <property type="match status" value="1"/>
</dbReference>
<dbReference type="Gene3D" id="3.30.450.20">
    <property type="entry name" value="PAS domain"/>
    <property type="match status" value="2"/>
</dbReference>
<dbReference type="InterPro" id="IPR052163">
    <property type="entry name" value="DGC-Regulatory_Protein"/>
</dbReference>
<evidence type="ECO:0000313" key="4">
    <source>
        <dbReference type="EMBL" id="NEX19271.1"/>
    </source>
</evidence>
<dbReference type="Pfam" id="PF21623">
    <property type="entry name" value="HK_sensor_dom_bact"/>
    <property type="match status" value="1"/>
</dbReference>
<dbReference type="SUPFAM" id="SSF55073">
    <property type="entry name" value="Nucleotide cyclase"/>
    <property type="match status" value="1"/>
</dbReference>
<dbReference type="InterPro" id="IPR048760">
    <property type="entry name" value="VP0354-like_sensor_dom"/>
</dbReference>
<keyword evidence="5" id="KW-1185">Reference proteome</keyword>
<feature type="domain" description="GGDEF" evidence="3">
    <location>
        <begin position="392"/>
        <end position="522"/>
    </location>
</feature>
<dbReference type="SUPFAM" id="SSF103190">
    <property type="entry name" value="Sensory domain-like"/>
    <property type="match status" value="2"/>
</dbReference>
<dbReference type="PANTHER" id="PTHR46663:SF4">
    <property type="entry name" value="DIGUANYLATE CYCLASE DGCT-RELATED"/>
    <property type="match status" value="1"/>
</dbReference>
<gene>
    <name evidence="4" type="ORF">G3480_02905</name>
</gene>
<keyword evidence="2" id="KW-0472">Membrane</keyword>
<organism evidence="4 5">
    <name type="scientific">Thiorhodococcus mannitoliphagus</name>
    <dbReference type="NCBI Taxonomy" id="329406"/>
    <lineage>
        <taxon>Bacteria</taxon>
        <taxon>Pseudomonadati</taxon>
        <taxon>Pseudomonadota</taxon>
        <taxon>Gammaproteobacteria</taxon>
        <taxon>Chromatiales</taxon>
        <taxon>Chromatiaceae</taxon>
        <taxon>Thiorhodococcus</taxon>
    </lineage>
</organism>
<comment type="caution">
    <text evidence="4">The sequence shown here is derived from an EMBL/GenBank/DDBJ whole genome shotgun (WGS) entry which is preliminary data.</text>
</comment>
<accession>A0A6P1DQR2</accession>
<dbReference type="AlphaFoldDB" id="A0A6P1DQR2"/>
<sequence length="540" mass="60064">MLKTTWRPFWTWFPPLALLPLVGLASLYHWQMADFEADLRRTEGLVIEAQTAVVTRKLDRLLADIRILAAQNELAAFLDTADPSWLPKIAQEYLAVSRWSQVYDQIRYLDEDGMEVVRVNFNDGHPAIVRDSDLQNKHDRYYFTETLALSAGEIYASPLDLNIENGALERPYKPMIRVGTPVFDRHGNRRGIVLVNFLAQQLLDAILDVDAASISASMLLNAEGYWLLSPDPSLNWGFMIPERRDARMQSRYPEAWHAMNQSPSGHVLTDRGLFSFRTLTPMQHGHRALASETSPSAPPATDQWILVAHVSEASLGQTRSHLMFSLIPLGVVILLLLAVGLRASSVARIERKRHQAQLEKMARMDAVTGVANRLSLEEQLAREHERARRHARTLALLYIDLDGFKAINDTLGHLVGDQVLKEIATTLATECRSEDVVGRLGGDEFAVVLLEPLDMATAALVAERIRDRIAALRWDRHAVTASIGLALYPDHASEVPELIRLADTAMYASKDAGKNRVTLASDVAASAPVAGERETIASGV</sequence>
<dbReference type="GO" id="GO:0003824">
    <property type="term" value="F:catalytic activity"/>
    <property type="evidence" value="ECO:0007669"/>
    <property type="project" value="UniProtKB-ARBA"/>
</dbReference>
<dbReference type="CDD" id="cd01949">
    <property type="entry name" value="GGDEF"/>
    <property type="match status" value="1"/>
</dbReference>
<comment type="cofactor">
    <cofactor evidence="1">
        <name>Mg(2+)</name>
        <dbReference type="ChEBI" id="CHEBI:18420"/>
    </cofactor>
</comment>